<comment type="similarity">
    <text evidence="1 6">Belongs to the iron/ascorbate-dependent oxidoreductase family.</text>
</comment>
<keyword evidence="8" id="KW-0223">Dioxygenase</keyword>
<keyword evidence="2 6" id="KW-0479">Metal-binding</keyword>
<dbReference type="InterPro" id="IPR005123">
    <property type="entry name" value="Oxoglu/Fe-dep_dioxygenase_dom"/>
</dbReference>
<evidence type="ECO:0000256" key="6">
    <source>
        <dbReference type="RuleBase" id="RU003682"/>
    </source>
</evidence>
<keyword evidence="3 6" id="KW-0560">Oxidoreductase</keyword>
<dbReference type="InterPro" id="IPR050231">
    <property type="entry name" value="Iron_ascorbate_oxido_reductase"/>
</dbReference>
<dbReference type="EMBL" id="CACTIH010005931">
    <property type="protein sequence ID" value="CAA3003177.1"/>
    <property type="molecule type" value="Genomic_DNA"/>
</dbReference>
<dbReference type="OrthoDB" id="868240at2759"/>
<evidence type="ECO:0000313" key="8">
    <source>
        <dbReference type="EMBL" id="CAA3003177.1"/>
    </source>
</evidence>
<dbReference type="GO" id="GO:0009805">
    <property type="term" value="P:coumarin biosynthetic process"/>
    <property type="evidence" value="ECO:0007669"/>
    <property type="project" value="UniProtKB-ARBA"/>
</dbReference>
<feature type="domain" description="Fe2OG dioxygenase" evidence="7">
    <location>
        <begin position="162"/>
        <end position="262"/>
    </location>
</feature>
<organism evidence="8 9">
    <name type="scientific">Olea europaea subsp. europaea</name>
    <dbReference type="NCBI Taxonomy" id="158383"/>
    <lineage>
        <taxon>Eukaryota</taxon>
        <taxon>Viridiplantae</taxon>
        <taxon>Streptophyta</taxon>
        <taxon>Embryophyta</taxon>
        <taxon>Tracheophyta</taxon>
        <taxon>Spermatophyta</taxon>
        <taxon>Magnoliopsida</taxon>
        <taxon>eudicotyledons</taxon>
        <taxon>Gunneridae</taxon>
        <taxon>Pentapetalae</taxon>
        <taxon>asterids</taxon>
        <taxon>lamiids</taxon>
        <taxon>Lamiales</taxon>
        <taxon>Oleaceae</taxon>
        <taxon>Oleeae</taxon>
        <taxon>Olea</taxon>
    </lineage>
</organism>
<dbReference type="InterPro" id="IPR027443">
    <property type="entry name" value="IPNS-like_sf"/>
</dbReference>
<dbReference type="Pfam" id="PF03171">
    <property type="entry name" value="2OG-FeII_Oxy"/>
    <property type="match status" value="1"/>
</dbReference>
<sequence>MGSDSETIKLPTIDFSEVKQGTQTWDLVKNQVRRALEEYGCFEALFGKIPKGTRKATLDALKELFDLPLQIKLKNRSNKPYHGYVGQHAFVPLYESLGIDNALALGKIENFANLMWPNGNPSFSEAVQSFSEQLSELDQIVRRMTIESLGVEKYMDEHMESTNYLVRMQKYDGPQSNETKLGLTSHTDKNIVTILYQSEVTGLEVLTKDGKWITVEPSLDSFIVMIGDSFLAWSNGRLHSAFHRVMMTGNEARYSIGLFSIPKAGYIINTPEELVDEEHPLLFKPFDHVQFLDFYHSESGRKLQYALQAYCGA</sequence>
<dbReference type="InterPro" id="IPR026992">
    <property type="entry name" value="DIOX_N"/>
</dbReference>
<dbReference type="InterPro" id="IPR044861">
    <property type="entry name" value="IPNS-like_FE2OG_OXY"/>
</dbReference>
<dbReference type="Pfam" id="PF14226">
    <property type="entry name" value="DIOX_N"/>
    <property type="match status" value="1"/>
</dbReference>
<comment type="function">
    <text evidence="5">Probable 2-oxoglutarate-dependent dioxygenase that may be involved in glucosinolates biosynthesis. May play a role in the production of aliphatic glucosinolates.</text>
</comment>
<dbReference type="FunFam" id="2.60.120.330:FF:000022">
    <property type="entry name" value="Probable 2-oxoglutarate-dependent dioxygenase AOP1.2"/>
    <property type="match status" value="1"/>
</dbReference>
<keyword evidence="9" id="KW-1185">Reference proteome</keyword>
<dbReference type="Gene3D" id="2.60.120.330">
    <property type="entry name" value="B-lactam Antibiotic, Isopenicillin N Synthase, Chain"/>
    <property type="match status" value="1"/>
</dbReference>
<dbReference type="GO" id="GO:0002238">
    <property type="term" value="P:response to molecule of fungal origin"/>
    <property type="evidence" value="ECO:0007669"/>
    <property type="project" value="UniProtKB-ARBA"/>
</dbReference>
<name>A0A8S0TDX5_OLEEU</name>
<evidence type="ECO:0000256" key="2">
    <source>
        <dbReference type="ARBA" id="ARBA00022723"/>
    </source>
</evidence>
<dbReference type="GO" id="GO:0046872">
    <property type="term" value="F:metal ion binding"/>
    <property type="evidence" value="ECO:0007669"/>
    <property type="project" value="UniProtKB-KW"/>
</dbReference>
<dbReference type="AlphaFoldDB" id="A0A8S0TDX5"/>
<accession>A0A8S0TDX5</accession>
<dbReference type="PANTHER" id="PTHR47990">
    <property type="entry name" value="2-OXOGLUTARATE (2OG) AND FE(II)-DEPENDENT OXYGENASE SUPERFAMILY PROTEIN-RELATED"/>
    <property type="match status" value="1"/>
</dbReference>
<evidence type="ECO:0000256" key="1">
    <source>
        <dbReference type="ARBA" id="ARBA00008056"/>
    </source>
</evidence>
<dbReference type="Proteomes" id="UP000594638">
    <property type="component" value="Unassembled WGS sequence"/>
</dbReference>
<dbReference type="GO" id="GO:0016706">
    <property type="term" value="F:2-oxoglutarate-dependent dioxygenase activity"/>
    <property type="evidence" value="ECO:0007669"/>
    <property type="project" value="UniProtKB-ARBA"/>
</dbReference>
<comment type="caution">
    <text evidence="8">The sequence shown here is derived from an EMBL/GenBank/DDBJ whole genome shotgun (WGS) entry which is preliminary data.</text>
</comment>
<evidence type="ECO:0000256" key="3">
    <source>
        <dbReference type="ARBA" id="ARBA00023002"/>
    </source>
</evidence>
<dbReference type="Gramene" id="OE9A085298T1">
    <property type="protein sequence ID" value="OE9A085298C1"/>
    <property type="gene ID" value="OE9A085298"/>
</dbReference>
<evidence type="ECO:0000313" key="9">
    <source>
        <dbReference type="Proteomes" id="UP000594638"/>
    </source>
</evidence>
<protein>
    <submittedName>
        <fullName evidence="8">Probable 2-oxoglutarate-dependent dioxygenase AOP1</fullName>
    </submittedName>
</protein>
<dbReference type="PROSITE" id="PS51471">
    <property type="entry name" value="FE2OG_OXY"/>
    <property type="match status" value="1"/>
</dbReference>
<evidence type="ECO:0000256" key="5">
    <source>
        <dbReference type="ARBA" id="ARBA00057022"/>
    </source>
</evidence>
<keyword evidence="4 6" id="KW-0408">Iron</keyword>
<gene>
    <name evidence="8" type="ORF">OLEA9_A085298</name>
</gene>
<proteinExistence type="inferred from homology"/>
<evidence type="ECO:0000256" key="4">
    <source>
        <dbReference type="ARBA" id="ARBA00023004"/>
    </source>
</evidence>
<dbReference type="SUPFAM" id="SSF51197">
    <property type="entry name" value="Clavaminate synthase-like"/>
    <property type="match status" value="1"/>
</dbReference>
<reference evidence="8 9" key="1">
    <citation type="submission" date="2019-12" db="EMBL/GenBank/DDBJ databases">
        <authorList>
            <person name="Alioto T."/>
            <person name="Alioto T."/>
            <person name="Gomez Garrido J."/>
        </authorList>
    </citation>
    <scope>NUCLEOTIDE SEQUENCE [LARGE SCALE GENOMIC DNA]</scope>
</reference>
<evidence type="ECO:0000259" key="7">
    <source>
        <dbReference type="PROSITE" id="PS51471"/>
    </source>
</evidence>